<dbReference type="InterPro" id="IPR036397">
    <property type="entry name" value="RNaseH_sf"/>
</dbReference>
<evidence type="ECO:0000259" key="3">
    <source>
        <dbReference type="PROSITE" id="PS50994"/>
    </source>
</evidence>
<dbReference type="InterPro" id="IPR043502">
    <property type="entry name" value="DNA/RNA_pol_sf"/>
</dbReference>
<proteinExistence type="predicted"/>
<dbReference type="Pfam" id="PF24626">
    <property type="entry name" value="SH3_Tf2-1"/>
    <property type="match status" value="1"/>
</dbReference>
<evidence type="ECO:0000256" key="1">
    <source>
        <dbReference type="ARBA" id="ARBA00023268"/>
    </source>
</evidence>
<organism evidence="4 5">
    <name type="scientific">Phytophthora palmivora</name>
    <dbReference type="NCBI Taxonomy" id="4796"/>
    <lineage>
        <taxon>Eukaryota</taxon>
        <taxon>Sar</taxon>
        <taxon>Stramenopiles</taxon>
        <taxon>Oomycota</taxon>
        <taxon>Peronosporomycetes</taxon>
        <taxon>Peronosporales</taxon>
        <taxon>Peronosporaceae</taxon>
        <taxon>Phytophthora</taxon>
    </lineage>
</organism>
<dbReference type="GO" id="GO:0003676">
    <property type="term" value="F:nucleic acid binding"/>
    <property type="evidence" value="ECO:0007669"/>
    <property type="project" value="InterPro"/>
</dbReference>
<dbReference type="AlphaFoldDB" id="A0A2P4YJH9"/>
<dbReference type="InterPro" id="IPR012337">
    <property type="entry name" value="RNaseH-like_sf"/>
</dbReference>
<gene>
    <name evidence="4" type="ORF">PHPALM_4574</name>
</gene>
<dbReference type="InterPro" id="IPR041577">
    <property type="entry name" value="RT_RNaseH_2"/>
</dbReference>
<dbReference type="GO" id="GO:0015074">
    <property type="term" value="P:DNA integration"/>
    <property type="evidence" value="ECO:0007669"/>
    <property type="project" value="InterPro"/>
</dbReference>
<dbReference type="SUPFAM" id="SSF56672">
    <property type="entry name" value="DNA/RNA polymerases"/>
    <property type="match status" value="1"/>
</dbReference>
<keyword evidence="1" id="KW-0511">Multifunctional enzyme</keyword>
<dbReference type="PANTHER" id="PTHR37984">
    <property type="entry name" value="PROTEIN CBG26694"/>
    <property type="match status" value="1"/>
</dbReference>
<accession>A0A2P4YJH9</accession>
<evidence type="ECO:0000256" key="2">
    <source>
        <dbReference type="SAM" id="MobiDB-lite"/>
    </source>
</evidence>
<comment type="caution">
    <text evidence="4">The sequence shown here is derived from an EMBL/GenBank/DDBJ whole genome shotgun (WGS) entry which is preliminary data.</text>
</comment>
<dbReference type="GO" id="GO:0003824">
    <property type="term" value="F:catalytic activity"/>
    <property type="evidence" value="ECO:0007669"/>
    <property type="project" value="UniProtKB-KW"/>
</dbReference>
<dbReference type="InterPro" id="IPR001584">
    <property type="entry name" value="Integrase_cat-core"/>
</dbReference>
<dbReference type="InterPro" id="IPR050951">
    <property type="entry name" value="Retrovirus_Pol_polyprotein"/>
</dbReference>
<dbReference type="Gene3D" id="3.30.420.10">
    <property type="entry name" value="Ribonuclease H-like superfamily/Ribonuclease H"/>
    <property type="match status" value="1"/>
</dbReference>
<dbReference type="PANTHER" id="PTHR37984:SF5">
    <property type="entry name" value="PROTEIN NYNRIN-LIKE"/>
    <property type="match status" value="1"/>
</dbReference>
<dbReference type="EMBL" id="NCKW01002231">
    <property type="protein sequence ID" value="POM77964.1"/>
    <property type="molecule type" value="Genomic_DNA"/>
</dbReference>
<dbReference type="PROSITE" id="PS50994">
    <property type="entry name" value="INTEGRASE"/>
    <property type="match status" value="1"/>
</dbReference>
<protein>
    <submittedName>
        <fullName evidence="4">Pol protein</fullName>
    </submittedName>
</protein>
<feature type="domain" description="Integrase catalytic" evidence="3">
    <location>
        <begin position="70"/>
        <end position="228"/>
    </location>
</feature>
<keyword evidence="5" id="KW-1185">Reference proteome</keyword>
<dbReference type="InterPro" id="IPR056924">
    <property type="entry name" value="SH3_Tf2-1"/>
</dbReference>
<dbReference type="SUPFAM" id="SSF53098">
    <property type="entry name" value="Ribonuclease H-like"/>
    <property type="match status" value="1"/>
</dbReference>
<dbReference type="FunFam" id="3.30.70.270:FF:000026">
    <property type="entry name" value="Transposon Ty3-G Gag-Pol polyprotein"/>
    <property type="match status" value="1"/>
</dbReference>
<sequence>MEVHLKHLRRVFEIMRANKLYANIDKVGVRADPGKVKAIAAWPTPRSQKDFRKWLGLANYLHKYNAGYAELARPLSDLLKKDADWVWEHQHQDAFDSIKASLQQAPVLALPDENKSFSVVCDASDYVFRYHGLSETIVSDRDLRFTRAFWDTLFQLLGIKLTMSTADHPQTDGQTERVNRVLEDTLCSIYVEAPRSWSDQLPMVEFAFNNAVHASTGFTTFYLNGVPLTLRGGTVASIVIGGEARKAFSSQVSDIEPESLKIQLSSFIDDRLTLISRARDAMESVQDKQKEYSNKKSRGNVNVFRKGDLVLLDTKNLPLNVVSTVESNKLKHRFTGPFANLSRHRAAYTIDLPKSMATHPTFFVGRLKRYHDPLGPSPRTEGDQGESSPWCRSL</sequence>
<feature type="region of interest" description="Disordered" evidence="2">
    <location>
        <begin position="373"/>
        <end position="394"/>
    </location>
</feature>
<dbReference type="OrthoDB" id="437338at2759"/>
<reference evidence="4 5" key="1">
    <citation type="journal article" date="2017" name="Genome Biol. Evol.">
        <title>Phytophthora megakarya and P. palmivora, closely related causal agents of cacao black pod rot, underwent increases in genome sizes and gene numbers by different mechanisms.</title>
        <authorList>
            <person name="Ali S.S."/>
            <person name="Shao J."/>
            <person name="Lary D.J."/>
            <person name="Kronmiller B."/>
            <person name="Shen D."/>
            <person name="Strem M.D."/>
            <person name="Amoako-Attah I."/>
            <person name="Akrofi A.Y."/>
            <person name="Begoude B.A."/>
            <person name="Ten Hoopen G.M."/>
            <person name="Coulibaly K."/>
            <person name="Kebe B.I."/>
            <person name="Melnick R.L."/>
            <person name="Guiltinan M.J."/>
            <person name="Tyler B.M."/>
            <person name="Meinhardt L.W."/>
            <person name="Bailey B.A."/>
        </authorList>
    </citation>
    <scope>NUCLEOTIDE SEQUENCE [LARGE SCALE GENOMIC DNA]</scope>
    <source>
        <strain evidence="5">sbr112.9</strain>
    </source>
</reference>
<evidence type="ECO:0000313" key="4">
    <source>
        <dbReference type="EMBL" id="POM77964.1"/>
    </source>
</evidence>
<dbReference type="Pfam" id="PF17919">
    <property type="entry name" value="RT_RNaseH_2"/>
    <property type="match status" value="1"/>
</dbReference>
<name>A0A2P4YJH9_9STRA</name>
<evidence type="ECO:0000313" key="5">
    <source>
        <dbReference type="Proteomes" id="UP000237271"/>
    </source>
</evidence>
<dbReference type="Proteomes" id="UP000237271">
    <property type="component" value="Unassembled WGS sequence"/>
</dbReference>